<feature type="compositionally biased region" description="Acidic residues" evidence="1">
    <location>
        <begin position="106"/>
        <end position="120"/>
    </location>
</feature>
<feature type="compositionally biased region" description="Pro residues" evidence="1">
    <location>
        <begin position="91"/>
        <end position="104"/>
    </location>
</feature>
<keyword evidence="2" id="KW-1133">Transmembrane helix</keyword>
<evidence type="ECO:0000313" key="3">
    <source>
        <dbReference type="EMBL" id="UPL15702.1"/>
    </source>
</evidence>
<feature type="transmembrane region" description="Helical" evidence="2">
    <location>
        <begin position="46"/>
        <end position="66"/>
    </location>
</feature>
<dbReference type="Proteomes" id="UP000831963">
    <property type="component" value="Chromosome"/>
</dbReference>
<proteinExistence type="predicted"/>
<sequence>MDNCTILAETGGDFSWPLLLVGVLVTVVGVALIVSAKRRTRRPGRAAMAWALAAAVVLGGSGAALVPTQAYAATDNCDTVTTTEPTAPVVTPTPEPTVDPPVDPTDPTDPENPDPVEPEPEAVAPVAAGGAGTVATFEWQNSQRDFVPGSDDQLAIVAAPAFTFDVLANASATAPATLDAATIDLDPSTPGVQRNIETEHLVASVDPATGIITVSLTVPVGSFISIADIEQLLTSVQYTVSDSNGLTSNAATVSISTIITRVAAET</sequence>
<accession>A0ABY4IUK8</accession>
<organism evidence="3 4">
    <name type="scientific">Microbacterium galbinum</name>
    <dbReference type="NCBI Taxonomy" id="2851646"/>
    <lineage>
        <taxon>Bacteria</taxon>
        <taxon>Bacillati</taxon>
        <taxon>Actinomycetota</taxon>
        <taxon>Actinomycetes</taxon>
        <taxon>Micrococcales</taxon>
        <taxon>Microbacteriaceae</taxon>
        <taxon>Microbacterium</taxon>
    </lineage>
</organism>
<evidence type="ECO:0000256" key="2">
    <source>
        <dbReference type="SAM" id="Phobius"/>
    </source>
</evidence>
<dbReference type="EMBL" id="CP078077">
    <property type="protein sequence ID" value="UPL15702.1"/>
    <property type="molecule type" value="Genomic_DNA"/>
</dbReference>
<keyword evidence="2" id="KW-0472">Membrane</keyword>
<protein>
    <submittedName>
        <fullName evidence="3">LPXTG cell wall anchor domain-containing protein</fullName>
    </submittedName>
</protein>
<dbReference type="NCBIfam" id="TIGR01167">
    <property type="entry name" value="LPXTG_anchor"/>
    <property type="match status" value="1"/>
</dbReference>
<name>A0ABY4IUK8_9MICO</name>
<feature type="transmembrane region" description="Helical" evidence="2">
    <location>
        <begin position="14"/>
        <end position="34"/>
    </location>
</feature>
<gene>
    <name evidence="3" type="ORF">KV396_14970</name>
</gene>
<dbReference type="RefSeq" id="WP_247956221.1">
    <property type="nucleotide sequence ID" value="NZ_CP078077.1"/>
</dbReference>
<evidence type="ECO:0000313" key="4">
    <source>
        <dbReference type="Proteomes" id="UP000831963"/>
    </source>
</evidence>
<reference evidence="3 4" key="1">
    <citation type="submission" date="2021-06" db="EMBL/GenBank/DDBJ databases">
        <title>Genome-based taxonomic framework of Microbacterium strains isolated from marine environment, the description of four new species and reclassification of four preexisting species.</title>
        <authorList>
            <person name="Lee S.D."/>
            <person name="Kim S.-M."/>
            <person name="Byeon Y.-S."/>
            <person name="Yang H.L."/>
            <person name="Kim I.S."/>
        </authorList>
    </citation>
    <scope>NUCLEOTIDE SEQUENCE [LARGE SCALE GENOMIC DNA]</scope>
    <source>
        <strain evidence="3 4">SSW1-36</strain>
    </source>
</reference>
<evidence type="ECO:0000256" key="1">
    <source>
        <dbReference type="SAM" id="MobiDB-lite"/>
    </source>
</evidence>
<keyword evidence="2" id="KW-0812">Transmembrane</keyword>
<feature type="region of interest" description="Disordered" evidence="1">
    <location>
        <begin position="82"/>
        <end position="121"/>
    </location>
</feature>
<keyword evidence="4" id="KW-1185">Reference proteome</keyword>